<evidence type="ECO:0000259" key="10">
    <source>
        <dbReference type="Pfam" id="PF20730"/>
    </source>
</evidence>
<feature type="domain" description="YetF-like N-terminal transmembrane" evidence="10">
    <location>
        <begin position="3"/>
        <end position="77"/>
    </location>
</feature>
<evidence type="ECO:0000256" key="4">
    <source>
        <dbReference type="ARBA" id="ARBA00022692"/>
    </source>
</evidence>
<dbReference type="InterPro" id="IPR007353">
    <property type="entry name" value="DUF421"/>
</dbReference>
<name>A0A0A3J4Y9_9BACI</name>
<evidence type="ECO:0000313" key="12">
    <source>
        <dbReference type="Proteomes" id="UP000030437"/>
    </source>
</evidence>
<proteinExistence type="inferred from homology"/>
<protein>
    <recommendedName>
        <fullName evidence="13">DUF421 domain-containing protein</fullName>
    </recommendedName>
</protein>
<evidence type="ECO:0000256" key="7">
    <source>
        <dbReference type="SAM" id="Coils"/>
    </source>
</evidence>
<dbReference type="Pfam" id="PF20730">
    <property type="entry name" value="YetF_N"/>
    <property type="match status" value="1"/>
</dbReference>
<dbReference type="STRING" id="1220589.CD32_22825"/>
<dbReference type="PANTHER" id="PTHR34582">
    <property type="entry name" value="UPF0702 TRANSMEMBRANE PROTEIN YCAP"/>
    <property type="match status" value="1"/>
</dbReference>
<dbReference type="GO" id="GO:0005886">
    <property type="term" value="C:plasma membrane"/>
    <property type="evidence" value="ECO:0007669"/>
    <property type="project" value="UniProtKB-SubCell"/>
</dbReference>
<comment type="similarity">
    <text evidence="2">Belongs to the UPF0702 family.</text>
</comment>
<keyword evidence="6 8" id="KW-0472">Membrane</keyword>
<accession>A0A0A3J4Y9</accession>
<dbReference type="EMBL" id="JPVP01000060">
    <property type="protein sequence ID" value="KGR82127.1"/>
    <property type="molecule type" value="Genomic_DNA"/>
</dbReference>
<dbReference type="InterPro" id="IPR048454">
    <property type="entry name" value="YetF_N"/>
</dbReference>
<evidence type="ECO:0000256" key="5">
    <source>
        <dbReference type="ARBA" id="ARBA00022989"/>
    </source>
</evidence>
<dbReference type="Gene3D" id="3.30.240.20">
    <property type="entry name" value="bsu07140 like domains"/>
    <property type="match status" value="2"/>
</dbReference>
<keyword evidence="4 8" id="KW-0812">Transmembrane</keyword>
<evidence type="ECO:0000256" key="1">
    <source>
        <dbReference type="ARBA" id="ARBA00004651"/>
    </source>
</evidence>
<evidence type="ECO:0000256" key="8">
    <source>
        <dbReference type="SAM" id="Phobius"/>
    </source>
</evidence>
<reference evidence="11 12" key="1">
    <citation type="submission" date="2014-02" db="EMBL/GenBank/DDBJ databases">
        <title>Draft genome sequence of Lysinibacillus odysseyi NBRC 100172.</title>
        <authorList>
            <person name="Zhang F."/>
            <person name="Wang G."/>
            <person name="Zhang L."/>
        </authorList>
    </citation>
    <scope>NUCLEOTIDE SEQUENCE [LARGE SCALE GENOMIC DNA]</scope>
    <source>
        <strain evidence="11 12">NBRC 100172</strain>
    </source>
</reference>
<feature type="transmembrane region" description="Helical" evidence="8">
    <location>
        <begin position="57"/>
        <end position="74"/>
    </location>
</feature>
<feature type="transmembrane region" description="Helical" evidence="8">
    <location>
        <begin position="6"/>
        <end position="24"/>
    </location>
</feature>
<evidence type="ECO:0008006" key="13">
    <source>
        <dbReference type="Google" id="ProtNLM"/>
    </source>
</evidence>
<feature type="coiled-coil region" evidence="7">
    <location>
        <begin position="96"/>
        <end position="123"/>
    </location>
</feature>
<comment type="caution">
    <text evidence="11">The sequence shown here is derived from an EMBL/GenBank/DDBJ whole genome shotgun (WGS) entry which is preliminary data.</text>
</comment>
<feature type="domain" description="YetF C-terminal" evidence="9">
    <location>
        <begin position="80"/>
        <end position="213"/>
    </location>
</feature>
<evidence type="ECO:0000256" key="2">
    <source>
        <dbReference type="ARBA" id="ARBA00006448"/>
    </source>
</evidence>
<keyword evidence="7" id="KW-0175">Coiled coil</keyword>
<sequence length="225" mass="25835">MFTEITIKAIGGLISLLIVIRLLGKKEISQVTPFDIVYLLVLGGFLEEGMYDKNVTIFHIAYTIFLWGLLIYIIEKITLKSEWFRKLLKGECTDLIRNGKVNIKALEKNKIEMEQLRILLRNQGYFSVSEIEHATLETNGALSVLPKVKETAVTAEMLDLNPPENEPTYLFVDEGEIKEKEVIRAGKTKEWLLAQLNKEGVADPGVVYYGEWSETRGFYFIYYEK</sequence>
<dbReference type="PANTHER" id="PTHR34582:SF5">
    <property type="entry name" value="UPF0702 TRANSMEMBRANE PROTEIN YETF"/>
    <property type="match status" value="1"/>
</dbReference>
<evidence type="ECO:0000259" key="9">
    <source>
        <dbReference type="Pfam" id="PF04239"/>
    </source>
</evidence>
<dbReference type="Proteomes" id="UP000030437">
    <property type="component" value="Unassembled WGS sequence"/>
</dbReference>
<gene>
    <name evidence="11" type="ORF">CD32_22825</name>
</gene>
<keyword evidence="3" id="KW-1003">Cell membrane</keyword>
<dbReference type="RefSeq" id="WP_036159336.1">
    <property type="nucleotide sequence ID" value="NZ_AVCX01000001.1"/>
</dbReference>
<dbReference type="Pfam" id="PF04239">
    <property type="entry name" value="DUF421"/>
    <property type="match status" value="1"/>
</dbReference>
<keyword evidence="12" id="KW-1185">Reference proteome</keyword>
<comment type="subcellular location">
    <subcellularLocation>
        <location evidence="1">Cell membrane</location>
        <topology evidence="1">Multi-pass membrane protein</topology>
    </subcellularLocation>
</comment>
<evidence type="ECO:0000256" key="3">
    <source>
        <dbReference type="ARBA" id="ARBA00022475"/>
    </source>
</evidence>
<dbReference type="AlphaFoldDB" id="A0A0A3J4Y9"/>
<organism evidence="11 12">
    <name type="scientific">Lysinibacillus odysseyi 34hs-1 = NBRC 100172</name>
    <dbReference type="NCBI Taxonomy" id="1220589"/>
    <lineage>
        <taxon>Bacteria</taxon>
        <taxon>Bacillati</taxon>
        <taxon>Bacillota</taxon>
        <taxon>Bacilli</taxon>
        <taxon>Bacillales</taxon>
        <taxon>Bacillaceae</taxon>
        <taxon>Lysinibacillus</taxon>
    </lineage>
</organism>
<keyword evidence="5 8" id="KW-1133">Transmembrane helix</keyword>
<dbReference type="InterPro" id="IPR023090">
    <property type="entry name" value="UPF0702_alpha/beta_dom_sf"/>
</dbReference>
<dbReference type="OrthoDB" id="1076133at2"/>
<evidence type="ECO:0000313" key="11">
    <source>
        <dbReference type="EMBL" id="KGR82127.1"/>
    </source>
</evidence>
<dbReference type="eggNOG" id="COG2323">
    <property type="taxonomic scope" value="Bacteria"/>
</dbReference>
<evidence type="ECO:0000256" key="6">
    <source>
        <dbReference type="ARBA" id="ARBA00023136"/>
    </source>
</evidence>